<reference evidence="16" key="1">
    <citation type="submission" date="2017-03" db="EMBL/GenBank/DDBJ databases">
        <title>Genomes of endolithic fungi from Antarctica.</title>
        <authorList>
            <person name="Coleine C."/>
            <person name="Masonjones S."/>
            <person name="Stajich J.E."/>
        </authorList>
    </citation>
    <scope>NUCLEOTIDE SEQUENCE [LARGE SCALE GENOMIC DNA]</scope>
    <source>
        <strain evidence="16">CCFEE 5527</strain>
    </source>
</reference>
<organism evidence="15 16">
    <name type="scientific">Cryoendolithus antarcticus</name>
    <dbReference type="NCBI Taxonomy" id="1507870"/>
    <lineage>
        <taxon>Eukaryota</taxon>
        <taxon>Fungi</taxon>
        <taxon>Dikarya</taxon>
        <taxon>Ascomycota</taxon>
        <taxon>Pezizomycotina</taxon>
        <taxon>Dothideomycetes</taxon>
        <taxon>Dothideomycetidae</taxon>
        <taxon>Cladosporiales</taxon>
        <taxon>Cladosporiaceae</taxon>
        <taxon>Cryoendolithus</taxon>
    </lineage>
</organism>
<dbReference type="Pfam" id="PF01189">
    <property type="entry name" value="Methyltr_RsmB-F"/>
    <property type="match status" value="1"/>
</dbReference>
<feature type="region of interest" description="Disordered" evidence="13">
    <location>
        <begin position="1182"/>
        <end position="1221"/>
    </location>
</feature>
<feature type="binding site" evidence="12">
    <location>
        <begin position="896"/>
        <end position="902"/>
    </location>
    <ligand>
        <name>S-adenosyl-L-methionine</name>
        <dbReference type="ChEBI" id="CHEBI:59789"/>
    </ligand>
</feature>
<evidence type="ECO:0000256" key="1">
    <source>
        <dbReference type="ARBA" id="ARBA00004496"/>
    </source>
</evidence>
<dbReference type="FunFam" id="3.30.70.1170:FF:000006">
    <property type="entry name" value="NOL1/NOP2/Sun domain family protein"/>
    <property type="match status" value="1"/>
</dbReference>
<evidence type="ECO:0000256" key="3">
    <source>
        <dbReference type="ARBA" id="ARBA00022603"/>
    </source>
</evidence>
<feature type="compositionally biased region" description="Polar residues" evidence="13">
    <location>
        <begin position="98"/>
        <end position="110"/>
    </location>
</feature>
<dbReference type="Gene3D" id="1.10.510.10">
    <property type="entry name" value="Transferase(Phosphotransferase) domain 1"/>
    <property type="match status" value="1"/>
</dbReference>
<feature type="binding site" evidence="12">
    <location>
        <position position="925"/>
    </location>
    <ligand>
        <name>S-adenosyl-L-methionine</name>
        <dbReference type="ChEBI" id="CHEBI:59789"/>
    </ligand>
</feature>
<feature type="domain" description="SAM-dependent MTase RsmB/NOP-type" evidence="14">
    <location>
        <begin position="793"/>
        <end position="1185"/>
    </location>
</feature>
<dbReference type="FunCoup" id="A0A1V8SBH9">
    <property type="interactions" value="1170"/>
</dbReference>
<dbReference type="InterPro" id="IPR048889">
    <property type="entry name" value="NSUN5_RCM1_N"/>
</dbReference>
<evidence type="ECO:0000256" key="9">
    <source>
        <dbReference type="ARBA" id="ARBA00022884"/>
    </source>
</evidence>
<dbReference type="InterPro" id="IPR030844">
    <property type="entry name" value="PAN3"/>
</dbReference>
<dbReference type="PRINTS" id="PR02008">
    <property type="entry name" value="RCMTFAMILY"/>
</dbReference>
<keyword evidence="2 11" id="KW-0963">Cytoplasm</keyword>
<dbReference type="Gene3D" id="3.40.50.150">
    <property type="entry name" value="Vaccinia Virus protein VP39"/>
    <property type="match status" value="1"/>
</dbReference>
<keyword evidence="3 12" id="KW-0489">Methyltransferase</keyword>
<feature type="compositionally biased region" description="Polar residues" evidence="13">
    <location>
        <begin position="1187"/>
        <end position="1199"/>
    </location>
</feature>
<evidence type="ECO:0000313" key="16">
    <source>
        <dbReference type="Proteomes" id="UP000192596"/>
    </source>
</evidence>
<feature type="coiled-coil region" evidence="11">
    <location>
        <begin position="518"/>
        <end position="556"/>
    </location>
</feature>
<dbReference type="Gene3D" id="1.20.5.5160">
    <property type="match status" value="1"/>
</dbReference>
<dbReference type="InterPro" id="IPR049561">
    <property type="entry name" value="NSUN5_7_fdxn-like"/>
</dbReference>
<dbReference type="GO" id="GO:0008143">
    <property type="term" value="F:poly(A) binding"/>
    <property type="evidence" value="ECO:0007669"/>
    <property type="project" value="TreeGrafter"/>
</dbReference>
<dbReference type="GO" id="GO:0000932">
    <property type="term" value="C:P-body"/>
    <property type="evidence" value="ECO:0007669"/>
    <property type="project" value="TreeGrafter"/>
</dbReference>
<dbReference type="PROSITE" id="PS51686">
    <property type="entry name" value="SAM_MT_RSMB_NOP"/>
    <property type="match status" value="1"/>
</dbReference>
<dbReference type="InterPro" id="IPR023267">
    <property type="entry name" value="RCMT"/>
</dbReference>
<evidence type="ECO:0000313" key="15">
    <source>
        <dbReference type="EMBL" id="OQN96171.1"/>
    </source>
</evidence>
<comment type="domain">
    <text evidence="11">Contains a pseudokinase domain. The protein kinase domain is predicted to be catalytically inactive because some of the residues important for catalytic activity are substituted and it lacks the equivalent of the binding site for a peptide substrate. However, it has retained an ATP-binding site and ATP-binding is required for mRNA degradation, stimulating the activity of the PAN2 nuclease in vitro. The nucleotide-binding site is juxtaposed to the RNase active site of PAN2 in the complex and may actually bind nucleosides of a poly(A) RNA rather than ATP, feeding the poly(A)-tail to the active site of the deadenylase and thus increasing the efficiency with which this distributive enzyme degrades oligo(A) RNAs.</text>
</comment>
<evidence type="ECO:0000256" key="6">
    <source>
        <dbReference type="ARBA" id="ARBA00022691"/>
    </source>
</evidence>
<comment type="caution">
    <text evidence="11 12">Lacks conserved residue(s) required for the propagation of feature annotation.</text>
</comment>
<dbReference type="SUPFAM" id="SSF56112">
    <property type="entry name" value="Protein kinase-like (PK-like)"/>
    <property type="match status" value="1"/>
</dbReference>
<evidence type="ECO:0000256" key="7">
    <source>
        <dbReference type="ARBA" id="ARBA00022741"/>
    </source>
</evidence>
<dbReference type="InParanoid" id="A0A1V8SBH9"/>
<dbReference type="STRING" id="1507870.A0A1V8SBH9"/>
<dbReference type="InterPro" id="IPR041332">
    <property type="entry name" value="Pan3_CK"/>
</dbReference>
<comment type="domain">
    <text evidence="11">The N-terminal zinc finger binds to poly(A) RNA.</text>
</comment>
<keyword evidence="5 12" id="KW-0808">Transferase</keyword>
<dbReference type="InterPro" id="IPR001678">
    <property type="entry name" value="MeTrfase_RsmB-F_NOP2_dom"/>
</dbReference>
<accession>A0A1V8SBH9</accession>
<dbReference type="Pfam" id="PF21153">
    <property type="entry name" value="NSUN5_N"/>
    <property type="match status" value="1"/>
</dbReference>
<feature type="region of interest" description="Disordered" evidence="13">
    <location>
        <begin position="1"/>
        <end position="23"/>
    </location>
</feature>
<feature type="region of interest" description="Disordered" evidence="13">
    <location>
        <begin position="88"/>
        <end position="110"/>
    </location>
</feature>
<dbReference type="HAMAP" id="MF_03181">
    <property type="entry name" value="PAN3"/>
    <property type="match status" value="1"/>
</dbReference>
<comment type="caution">
    <text evidence="15">The sequence shown here is derived from an EMBL/GenBank/DDBJ whole genome shotgun (WGS) entry which is preliminary data.</text>
</comment>
<comment type="domain">
    <text evidence="11">The pseudokinase domain, the coiled-coil (CC), and C-terminal knob domain (CK) form a structural unit (PKC) that forms an extensive high-affinity interaction surface for PAN2.</text>
</comment>
<evidence type="ECO:0000256" key="12">
    <source>
        <dbReference type="PROSITE-ProRule" id="PRU01023"/>
    </source>
</evidence>
<comment type="subcellular location">
    <subcellularLocation>
        <location evidence="1 11">Cytoplasm</location>
    </subcellularLocation>
</comment>
<comment type="similarity">
    <text evidence="12">Belongs to the class I-like SAM-binding methyltransferase superfamily. RsmB/NOP family.</text>
</comment>
<dbReference type="OrthoDB" id="204958at2759"/>
<keyword evidence="7 11" id="KW-0547">Nucleotide-binding</keyword>
<dbReference type="GO" id="GO:0000289">
    <property type="term" value="P:nuclear-transcribed mRNA poly(A) tail shortening"/>
    <property type="evidence" value="ECO:0007669"/>
    <property type="project" value="UniProtKB-UniRule"/>
</dbReference>
<proteinExistence type="inferred from homology"/>
<feature type="binding site" evidence="11">
    <location>
        <begin position="405"/>
        <end position="406"/>
    </location>
    <ligand>
        <name>ATP</name>
        <dbReference type="ChEBI" id="CHEBI:30616"/>
    </ligand>
</feature>
<dbReference type="Proteomes" id="UP000192596">
    <property type="component" value="Unassembled WGS sequence"/>
</dbReference>
<protein>
    <recommendedName>
        <fullName evidence="11">PAN2-PAN3 deadenylation complex subunit PAN3</fullName>
    </recommendedName>
    <alternativeName>
        <fullName evidence="11">PAB1P-dependent poly(A)-specific ribonuclease</fullName>
    </alternativeName>
    <alternativeName>
        <fullName evidence="11">Poly(A)-nuclease deadenylation complex subunit 3</fullName>
        <shortName evidence="11">PAN deadenylation complex subunit 3</shortName>
    </alternativeName>
</protein>
<dbReference type="GO" id="GO:0006397">
    <property type="term" value="P:mRNA processing"/>
    <property type="evidence" value="ECO:0007669"/>
    <property type="project" value="UniProtKB-KW"/>
</dbReference>
<comment type="function">
    <text evidence="11">Regulatory subunit of the poly(A)-nuclease (PAN) deadenylation complex, one of two cytoplasmic mRNA deadenylases involved in mRNA turnover. PAN specifically shortens poly(A) tails of RNA and the activity is stimulated by poly(A)-binding protein PAB1. PAN deadenylation is followed by rapid degradation of the shortened mRNA tails by the CCR4-NOT complex. Deadenylated mRNAs are then degraded by two alternative mechanisms, namely exosome-mediated 3'-5' exonucleolytic degradation, or deadenlyation-dependent mRNA decaping and subsequent 5'-3' exonucleolytic degradation by XRN1. May also be involved in post-transcriptional maturation of mRNA poly(A) tails. PAN3 acts as a positive regulator for PAN activity, recruiting the catalytic subunit PAN2 to mRNA via its interaction with RNA and with PAB1.</text>
</comment>
<dbReference type="Gene3D" id="3.30.70.1170">
    <property type="entry name" value="Sun protein, domain 3"/>
    <property type="match status" value="1"/>
</dbReference>
<keyword evidence="4 11" id="KW-0507">mRNA processing</keyword>
<evidence type="ECO:0000256" key="2">
    <source>
        <dbReference type="ARBA" id="ARBA00022490"/>
    </source>
</evidence>
<dbReference type="EMBL" id="NAJO01000070">
    <property type="protein sequence ID" value="OQN96171.1"/>
    <property type="molecule type" value="Genomic_DNA"/>
</dbReference>
<dbReference type="PANTHER" id="PTHR12272">
    <property type="entry name" value="DEADENYLATION COMPLEX SUBUNIT PAN3"/>
    <property type="match status" value="1"/>
</dbReference>
<keyword evidence="16" id="KW-1185">Reference proteome</keyword>
<dbReference type="InterPro" id="IPR049560">
    <property type="entry name" value="MeTrfase_RsmB-F_NOP2_cat"/>
</dbReference>
<dbReference type="PANTHER" id="PTHR12272:SF11">
    <property type="entry name" value="PAN2-PAN3 DEADENYLATION COMPLEX SUBUNIT PAN3"/>
    <property type="match status" value="1"/>
</dbReference>
<keyword evidence="10 11" id="KW-0175">Coiled coil</keyword>
<name>A0A1V8SBH9_9PEZI</name>
<feature type="binding site" evidence="11">
    <location>
        <begin position="347"/>
        <end position="354"/>
    </location>
    <ligand>
        <name>ATP</name>
        <dbReference type="ChEBI" id="CHEBI:30616"/>
    </ligand>
</feature>
<feature type="compositionally biased region" description="Acidic residues" evidence="13">
    <location>
        <begin position="1209"/>
        <end position="1221"/>
    </location>
</feature>
<dbReference type="Pfam" id="PF21148">
    <property type="entry name" value="NSUN5_fdxn-like"/>
    <property type="match status" value="1"/>
</dbReference>
<gene>
    <name evidence="11" type="primary">PAN3</name>
    <name evidence="15" type="ORF">B0A48_17676</name>
</gene>
<evidence type="ECO:0000259" key="14">
    <source>
        <dbReference type="PROSITE" id="PS51686"/>
    </source>
</evidence>
<dbReference type="GO" id="GO:0005524">
    <property type="term" value="F:ATP binding"/>
    <property type="evidence" value="ECO:0007669"/>
    <property type="project" value="UniProtKB-UniRule"/>
</dbReference>
<feature type="binding site" evidence="11">
    <location>
        <position position="298"/>
    </location>
    <ligand>
        <name>ATP</name>
        <dbReference type="ChEBI" id="CHEBI:30616"/>
    </ligand>
</feature>
<dbReference type="Gene3D" id="1.10.287.3700">
    <property type="match status" value="1"/>
</dbReference>
<evidence type="ECO:0000256" key="11">
    <source>
        <dbReference type="HAMAP-Rule" id="MF_03181"/>
    </source>
</evidence>
<dbReference type="SUPFAM" id="SSF53335">
    <property type="entry name" value="S-adenosyl-L-methionine-dependent methyltransferases"/>
    <property type="match status" value="1"/>
</dbReference>
<feature type="active site" description="Nucleophile" evidence="12">
    <location>
        <position position="1082"/>
    </location>
</feature>
<dbReference type="AlphaFoldDB" id="A0A1V8SBH9"/>
<evidence type="ECO:0000256" key="4">
    <source>
        <dbReference type="ARBA" id="ARBA00022664"/>
    </source>
</evidence>
<comment type="subunit">
    <text evidence="11">Homodimer. Forms a heterotrimer with a catalytic subunit PAN2 to form the poly(A)-nuclease (PAN) deadenylation complex. Interacts (via PAM-2 motif) with poly(A)-binding protein PAB1 (via PABC domain), conferring substrate specificity of the enzyme complex.</text>
</comment>
<feature type="binding site" evidence="12">
    <location>
        <position position="974"/>
    </location>
    <ligand>
        <name>S-adenosyl-L-methionine</name>
        <dbReference type="ChEBI" id="CHEBI:59789"/>
    </ligand>
</feature>
<dbReference type="GO" id="GO:0008173">
    <property type="term" value="F:RNA methyltransferase activity"/>
    <property type="evidence" value="ECO:0007669"/>
    <property type="project" value="InterPro"/>
</dbReference>
<dbReference type="GO" id="GO:0031251">
    <property type="term" value="C:PAN complex"/>
    <property type="evidence" value="ECO:0007669"/>
    <property type="project" value="UniProtKB-UniRule"/>
</dbReference>
<dbReference type="Pfam" id="PF18101">
    <property type="entry name" value="Pan3_CK"/>
    <property type="match status" value="1"/>
</dbReference>
<keyword evidence="6 12" id="KW-0949">S-adenosyl-L-methionine</keyword>
<evidence type="ECO:0000256" key="10">
    <source>
        <dbReference type="ARBA" id="ARBA00023054"/>
    </source>
</evidence>
<dbReference type="GO" id="GO:0001510">
    <property type="term" value="P:RNA methylation"/>
    <property type="evidence" value="ECO:0007669"/>
    <property type="project" value="InterPro"/>
</dbReference>
<keyword evidence="9 12" id="KW-0694">RNA-binding</keyword>
<evidence type="ECO:0000256" key="13">
    <source>
        <dbReference type="SAM" id="MobiDB-lite"/>
    </source>
</evidence>
<keyword evidence="8 11" id="KW-0067">ATP-binding</keyword>
<dbReference type="InterPro" id="IPR011009">
    <property type="entry name" value="Kinase-like_dom_sf"/>
</dbReference>
<sequence>MSGDARRHYASGSNRYENRVPSARQTACKNGPLCRKFQEGTCPFNHDFSSLAGNGLNVPKKSFNVESPSFTPKGPAPVQSPKIAGLSPRAAHAATFTPRGSGSVTPASSSHSKTLSNEFVPQSLLQSTQFAEFVPQNFVANAQSNLNHQTDGPTNLNPYSDPFLTNLDGTSGSIANPYAEHQPASNGQAYFQEPSTFRHPLNYHLYAALGPHREQFAPYQRQTTDFFIPDDLREDLQRKAEATLQTFPSSTVPQNVDNHFHSLVMLDSVAQRTSTTFGYPSWIYKATSSTDGNTYALRRIEGFRLTNEQAIGLKLQWKKVTCSSAVRIHDAFTTQAFGDRSLIIVMDYFPLSQTVADKHFPRNAGAGRAIQFVPEHELWSYLVQLGNALRAIHQNDLAARSVVPSKVLLTSKNRLRLSGCCVLDILHYEQHRSMSELQQADLQDLGRLVLDIAARNPTAHTNPVKALDQISRNYTDRFRACLAWLLAPPNGGHGHASGDSSPDSSQYNVNMFLGNISDHVMNVFDSTLSRDDELTSTLMKETENGRLVRLLAKLNAILERPETNPATSQSPNQPSNAWSETGDRYYLTLFRDYVFHQVDHDGRPVLNLGHIVTCLNKLDAGIDEKMQLVSRNEQSVFIVSYKELKRGKKAECASWAAVILNTVGKGKTSLKNEVFGKKEWKSDKKTLFALTSEAAKWSEVLSEVVERSGILGREKQLSPTLALVLTHDLLLSKKGIALPATHGLHSRIAAHKARLSAELTKARLRRGFATLDLLRASIDETGAALADAQGEEVNSTTKPFHPRWIRINTLRTTLEEQLKTTFAGFEKVKSVNDLGNSKAKLIYVDDHVPNLLAIPVNAGAGNLAAYREGKLIFQDKASCFPAYLLDPQDGDVIDACAAPGNKTTHAAAIMYERSGSANGTVYACEKDSLRSKTLEKMTRLADPHGVIELKGEQNFLKLRPDAKEYANVKHLLLDPSCSGSGIVSRDEGRIVVHLPSVTVMDPNIKKGKKRKRATATPVMAPPAQVVSPDASIDIADEEQPEIDGSSDAELQTRLTALADFQLRLLKHAMRFTSAERISYSTCSIHAEENEMVVLRALASPEIQTAGWRVLQRNEQVDGMKRWHRRGDPKAVEDSLAVLEAEEAGSDDVEGIANVDAESIAQACIRCDKDGDEGTMGFFVAGFVRGPTPSSRTSDSNGTTDSHKTSNEPAMDEDDWNGFESD</sequence>
<dbReference type="InterPro" id="IPR029063">
    <property type="entry name" value="SAM-dependent_MTases_sf"/>
</dbReference>
<feature type="region of interest" description="Knob domain" evidence="11">
    <location>
        <begin position="557"/>
        <end position="1221"/>
    </location>
</feature>
<comment type="similarity">
    <text evidence="11">Belongs to the protein kinase superfamily. PAN3 family.</text>
</comment>
<evidence type="ECO:0000256" key="8">
    <source>
        <dbReference type="ARBA" id="ARBA00022840"/>
    </source>
</evidence>
<evidence type="ECO:0000256" key="5">
    <source>
        <dbReference type="ARBA" id="ARBA00022679"/>
    </source>
</evidence>